<dbReference type="GO" id="GO:0003743">
    <property type="term" value="F:translation initiation factor activity"/>
    <property type="evidence" value="ECO:0007669"/>
    <property type="project" value="UniProtKB-UniRule"/>
</dbReference>
<dbReference type="GO" id="GO:0016282">
    <property type="term" value="C:eukaryotic 43S preinitiation complex"/>
    <property type="evidence" value="ECO:0007669"/>
    <property type="project" value="UniProtKB-UniRule"/>
</dbReference>
<dbReference type="Pfam" id="PF19445">
    <property type="entry name" value="eIF3h_C"/>
    <property type="match status" value="1"/>
</dbReference>
<dbReference type="HAMAP" id="MF_03007">
    <property type="entry name" value="eIF3h"/>
    <property type="match status" value="1"/>
</dbReference>
<dbReference type="InterPro" id="IPR000555">
    <property type="entry name" value="JAMM/MPN+_dom"/>
</dbReference>
<keyword evidence="1" id="KW-0963">Cytoplasm</keyword>
<dbReference type="EMBL" id="JBCAWK010000008">
    <property type="protein sequence ID" value="KAK8850755.1"/>
    <property type="molecule type" value="Genomic_DNA"/>
</dbReference>
<evidence type="ECO:0000313" key="4">
    <source>
        <dbReference type="EMBL" id="KAK8850755.1"/>
    </source>
</evidence>
<dbReference type="Gene3D" id="3.40.140.10">
    <property type="entry name" value="Cytidine Deaminase, domain 2"/>
    <property type="match status" value="1"/>
</dbReference>
<organism evidence="4 5">
    <name type="scientific">Kwoniella newhampshirensis</name>
    <dbReference type="NCBI Taxonomy" id="1651941"/>
    <lineage>
        <taxon>Eukaryota</taxon>
        <taxon>Fungi</taxon>
        <taxon>Dikarya</taxon>
        <taxon>Basidiomycota</taxon>
        <taxon>Agaricomycotina</taxon>
        <taxon>Tremellomycetes</taxon>
        <taxon>Tremellales</taxon>
        <taxon>Cryptococcaceae</taxon>
        <taxon>Kwoniella</taxon>
    </lineage>
</organism>
<comment type="caution">
    <text evidence="4">The sequence shown here is derived from an EMBL/GenBank/DDBJ whole genome shotgun (WGS) entry which is preliminary data.</text>
</comment>
<dbReference type="Pfam" id="PF01398">
    <property type="entry name" value="JAB"/>
    <property type="match status" value="1"/>
</dbReference>
<keyword evidence="1" id="KW-0396">Initiation factor</keyword>
<dbReference type="InterPro" id="IPR027524">
    <property type="entry name" value="eIF3h"/>
</dbReference>
<gene>
    <name evidence="4" type="ORF">IAR55_004675</name>
</gene>
<feature type="compositionally biased region" description="Basic and acidic residues" evidence="2">
    <location>
        <begin position="326"/>
        <end position="337"/>
    </location>
</feature>
<dbReference type="GeneID" id="92181933"/>
<comment type="function">
    <text evidence="1">Component of the eukaryotic translation initiation factor 3 (eIF-3) complex, which is involved in protein synthesis of a specialized repertoire of mRNAs and, together with other initiation factors, stimulates binding of mRNA and methionyl-tRNAi to the 40S ribosome. The eIF-3 complex specifically targets and initiates translation of a subset of mRNAs involved in cell proliferation.</text>
</comment>
<dbReference type="RefSeq" id="XP_066802186.1">
    <property type="nucleotide sequence ID" value="XM_066947772.1"/>
</dbReference>
<comment type="similarity">
    <text evidence="1">Belongs to the eIF-3 subunit H family.</text>
</comment>
<comment type="subcellular location">
    <subcellularLocation>
        <location evidence="1">Cytoplasm</location>
    </subcellularLocation>
</comment>
<protein>
    <recommendedName>
        <fullName evidence="1">Eukaryotic translation initiation factor 3 subunit H</fullName>
        <shortName evidence="1">eIF3h</shortName>
    </recommendedName>
</protein>
<accession>A0AAW0YVP1</accession>
<dbReference type="InterPro" id="IPR037518">
    <property type="entry name" value="MPN"/>
</dbReference>
<proteinExistence type="inferred from homology"/>
<feature type="region of interest" description="Disordered" evidence="2">
    <location>
        <begin position="11"/>
        <end position="37"/>
    </location>
</feature>
<dbReference type="KEGG" id="kne:92181933"/>
<dbReference type="GO" id="GO:0008237">
    <property type="term" value="F:metallopeptidase activity"/>
    <property type="evidence" value="ECO:0007669"/>
    <property type="project" value="InterPro"/>
</dbReference>
<evidence type="ECO:0000259" key="3">
    <source>
        <dbReference type="PROSITE" id="PS50249"/>
    </source>
</evidence>
<dbReference type="GO" id="GO:0001732">
    <property type="term" value="P:formation of cytoplasmic translation initiation complex"/>
    <property type="evidence" value="ECO:0007669"/>
    <property type="project" value="UniProtKB-UniRule"/>
</dbReference>
<dbReference type="InterPro" id="IPR045810">
    <property type="entry name" value="eIF3h_C"/>
</dbReference>
<comment type="subunit">
    <text evidence="1">Component of the eukaryotic translation initiation factor 3 (eIF-3) complex.</text>
</comment>
<keyword evidence="5" id="KW-1185">Reference proteome</keyword>
<dbReference type="Proteomes" id="UP001388673">
    <property type="component" value="Unassembled WGS sequence"/>
</dbReference>
<dbReference type="CDD" id="cd08065">
    <property type="entry name" value="MPN_eIF3h"/>
    <property type="match status" value="1"/>
</dbReference>
<reference evidence="4 5" key="1">
    <citation type="journal article" date="2024" name="bioRxiv">
        <title>Comparative genomics of Cryptococcus and Kwoniella reveals pathogenesis evolution and contrasting karyotype dynamics via intercentromeric recombination or chromosome fusion.</title>
        <authorList>
            <person name="Coelho M.A."/>
            <person name="David-Palma M."/>
            <person name="Shea T."/>
            <person name="Bowers K."/>
            <person name="McGinley-Smith S."/>
            <person name="Mohammad A.W."/>
            <person name="Gnirke A."/>
            <person name="Yurkov A.M."/>
            <person name="Nowrousian M."/>
            <person name="Sun S."/>
            <person name="Cuomo C.A."/>
            <person name="Heitman J."/>
        </authorList>
    </citation>
    <scope>NUCLEOTIDE SEQUENCE [LARGE SCALE GENOMIC DNA]</scope>
    <source>
        <strain evidence="4 5">CBS 13917</strain>
    </source>
</reference>
<feature type="compositionally biased region" description="Polar residues" evidence="2">
    <location>
        <begin position="16"/>
        <end position="36"/>
    </location>
</feature>
<feature type="region of interest" description="Disordered" evidence="2">
    <location>
        <begin position="77"/>
        <end position="97"/>
    </location>
</feature>
<sequence>MTSMAAALAASLPATTVRQSAPQPTSNAVADGQSASAKVPQRLEGVVDVEASREVESVSLNSLVFLKIMKHSTDILPAPPSSTLQQDRNAPPPTALSSHTDCLGVLLGLDIDGVMEVEDSFALPGGETGLGANSYSTRLLNHLREVQTPDSPIGIYLSTHNGGFATRVSVDLLAAVEKNAGRGKAILVIHDASRANGGDLSVKAFRLSEGARDAAKKGKWDGQTLTENGITASTLLTPLPITLTSPTLISAFLSTLSTPETAPAQPSLANPSVPLPPSFQSLVNPLPTSLTSYLQNTLDSLTLHSHESNNVAFLTRQIAREKVKHEQTIKDREEENARRRKQGLSEFPSISAEIRGGTKEPSRLEMVCLGGMVDGLAKGMGAEAGKGLVRAYL</sequence>
<feature type="region of interest" description="Disordered" evidence="2">
    <location>
        <begin position="326"/>
        <end position="352"/>
    </location>
</feature>
<dbReference type="GO" id="GO:0005852">
    <property type="term" value="C:eukaryotic translation initiation factor 3 complex"/>
    <property type="evidence" value="ECO:0007669"/>
    <property type="project" value="UniProtKB-UniRule"/>
</dbReference>
<evidence type="ECO:0000313" key="5">
    <source>
        <dbReference type="Proteomes" id="UP001388673"/>
    </source>
</evidence>
<evidence type="ECO:0000256" key="2">
    <source>
        <dbReference type="SAM" id="MobiDB-lite"/>
    </source>
</evidence>
<dbReference type="GO" id="GO:0033290">
    <property type="term" value="C:eukaryotic 48S preinitiation complex"/>
    <property type="evidence" value="ECO:0007669"/>
    <property type="project" value="UniProtKB-UniRule"/>
</dbReference>
<dbReference type="AlphaFoldDB" id="A0AAW0YVP1"/>
<feature type="domain" description="MPN" evidence="3">
    <location>
        <begin position="58"/>
        <end position="211"/>
    </location>
</feature>
<evidence type="ECO:0000256" key="1">
    <source>
        <dbReference type="HAMAP-Rule" id="MF_03007"/>
    </source>
</evidence>
<dbReference type="PROSITE" id="PS50249">
    <property type="entry name" value="MPN"/>
    <property type="match status" value="1"/>
</dbReference>
<name>A0AAW0YVP1_9TREE</name>
<keyword evidence="1" id="KW-0648">Protein biosynthesis</keyword>